<evidence type="ECO:0000256" key="1">
    <source>
        <dbReference type="SAM" id="Phobius"/>
    </source>
</evidence>
<dbReference type="Pfam" id="PF06580">
    <property type="entry name" value="His_kinase"/>
    <property type="match status" value="1"/>
</dbReference>
<dbReference type="InterPro" id="IPR050640">
    <property type="entry name" value="Bact_2-comp_sensor_kinase"/>
</dbReference>
<feature type="transmembrane region" description="Helical" evidence="1">
    <location>
        <begin position="35"/>
        <end position="53"/>
    </location>
</feature>
<dbReference type="GO" id="GO:0016020">
    <property type="term" value="C:membrane"/>
    <property type="evidence" value="ECO:0007669"/>
    <property type="project" value="InterPro"/>
</dbReference>
<keyword evidence="4" id="KW-1185">Reference proteome</keyword>
<dbReference type="STRING" id="490189.SAMN02927903_00941"/>
<feature type="transmembrane region" description="Helical" evidence="1">
    <location>
        <begin position="114"/>
        <end position="135"/>
    </location>
</feature>
<dbReference type="RefSeq" id="WP_091141153.1">
    <property type="nucleotide sequence ID" value="NZ_FMVF01000004.1"/>
</dbReference>
<dbReference type="PANTHER" id="PTHR34220">
    <property type="entry name" value="SENSOR HISTIDINE KINASE YPDA"/>
    <property type="match status" value="1"/>
</dbReference>
<sequence length="348" mass="40568">MKWKIENVLDNKWEQEIAVFLFAFTLFAVKNDWIIFRSFQAVLPGIVYFLMLYSHSQFNRFFVLPILFKQHKVVLYILLTGVIAFAYSIALHQVVVHWISESSSLAKFSHQMSYPYQLASVVGNMLCVLGPIAFLKFYSQHKKQSEETLLLNKMQLNSLRSQLNPHFLFNTFNTLYGISLEYPERTPDLIMKVSQLMRYQLESNDRQYVTLADEIAFIDSYIQLEKERVGYRCEIVYDCQIDDAYLYKISPMLLIGFVENAFKHGAGTIESCYVRIAISVKDSKLHLHIVNSIPKKKKEVVSTKIGLKNTRERLDLLYPNHTLDLREQDQTYTVDLKLELKKSAHCAC</sequence>
<dbReference type="GO" id="GO:0000155">
    <property type="term" value="F:phosphorelay sensor kinase activity"/>
    <property type="evidence" value="ECO:0007669"/>
    <property type="project" value="InterPro"/>
</dbReference>
<keyword evidence="3" id="KW-0808">Transferase</keyword>
<organism evidence="3 4">
    <name type="scientific">Flavobacterium caeni</name>
    <dbReference type="NCBI Taxonomy" id="490189"/>
    <lineage>
        <taxon>Bacteria</taxon>
        <taxon>Pseudomonadati</taxon>
        <taxon>Bacteroidota</taxon>
        <taxon>Flavobacteriia</taxon>
        <taxon>Flavobacteriales</taxon>
        <taxon>Flavobacteriaceae</taxon>
        <taxon>Flavobacterium</taxon>
    </lineage>
</organism>
<feature type="transmembrane region" description="Helical" evidence="1">
    <location>
        <begin position="73"/>
        <end position="94"/>
    </location>
</feature>
<accession>A0A1G5E4Q2</accession>
<dbReference type="Proteomes" id="UP000199354">
    <property type="component" value="Unassembled WGS sequence"/>
</dbReference>
<proteinExistence type="predicted"/>
<dbReference type="InterPro" id="IPR010559">
    <property type="entry name" value="Sig_transdc_His_kin_internal"/>
</dbReference>
<gene>
    <name evidence="3" type="ORF">SAMN02927903_00941</name>
</gene>
<keyword evidence="3" id="KW-0418">Kinase</keyword>
<evidence type="ECO:0000313" key="4">
    <source>
        <dbReference type="Proteomes" id="UP000199354"/>
    </source>
</evidence>
<dbReference type="AlphaFoldDB" id="A0A1G5E4Q2"/>
<keyword evidence="1" id="KW-0472">Membrane</keyword>
<feature type="domain" description="Signal transduction histidine kinase internal region" evidence="2">
    <location>
        <begin position="154"/>
        <end position="232"/>
    </location>
</feature>
<reference evidence="3 4" key="1">
    <citation type="submission" date="2016-10" db="EMBL/GenBank/DDBJ databases">
        <authorList>
            <person name="de Groot N.N."/>
        </authorList>
    </citation>
    <scope>NUCLEOTIDE SEQUENCE [LARGE SCALE GENOMIC DNA]</scope>
    <source>
        <strain evidence="3 4">CGMCC 1.7031</strain>
    </source>
</reference>
<dbReference type="EMBL" id="FMVF01000004">
    <property type="protein sequence ID" value="SCY21939.1"/>
    <property type="molecule type" value="Genomic_DNA"/>
</dbReference>
<dbReference type="InterPro" id="IPR036890">
    <property type="entry name" value="HATPase_C_sf"/>
</dbReference>
<dbReference type="PANTHER" id="PTHR34220:SF7">
    <property type="entry name" value="SENSOR HISTIDINE KINASE YPDA"/>
    <property type="match status" value="1"/>
</dbReference>
<protein>
    <submittedName>
        <fullName evidence="3">Histidine kinase</fullName>
    </submittedName>
</protein>
<keyword evidence="1" id="KW-0812">Transmembrane</keyword>
<evidence type="ECO:0000259" key="2">
    <source>
        <dbReference type="Pfam" id="PF06580"/>
    </source>
</evidence>
<dbReference type="Gene3D" id="3.30.565.10">
    <property type="entry name" value="Histidine kinase-like ATPase, C-terminal domain"/>
    <property type="match status" value="1"/>
</dbReference>
<dbReference type="OrthoDB" id="9809908at2"/>
<keyword evidence="1" id="KW-1133">Transmembrane helix</keyword>
<name>A0A1G5E4Q2_9FLAO</name>
<evidence type="ECO:0000313" key="3">
    <source>
        <dbReference type="EMBL" id="SCY21939.1"/>
    </source>
</evidence>